<feature type="domain" description="Core-binding (CB)" evidence="6">
    <location>
        <begin position="24"/>
        <end position="124"/>
    </location>
</feature>
<dbReference type="PROSITE" id="PS51900">
    <property type="entry name" value="CB"/>
    <property type="match status" value="1"/>
</dbReference>
<gene>
    <name evidence="7" type="primary">gmtY</name>
    <name evidence="7" type="ORF">ParKJ_23375</name>
</gene>
<dbReference type="PROSITE" id="PS51898">
    <property type="entry name" value="TYR_RECOMBINASE"/>
    <property type="match status" value="1"/>
</dbReference>
<dbReference type="CDD" id="cd00397">
    <property type="entry name" value="DNA_BRE_C"/>
    <property type="match status" value="1"/>
</dbReference>
<dbReference type="Pfam" id="PF00589">
    <property type="entry name" value="Phage_integrase"/>
    <property type="match status" value="1"/>
</dbReference>
<dbReference type="GO" id="GO:0015074">
    <property type="term" value="P:DNA integration"/>
    <property type="evidence" value="ECO:0007669"/>
    <property type="project" value="UniProtKB-KW"/>
</dbReference>
<dbReference type="InterPro" id="IPR002104">
    <property type="entry name" value="Integrase_catalytic"/>
</dbReference>
<evidence type="ECO:0000256" key="3">
    <source>
        <dbReference type="ARBA" id="ARBA00023172"/>
    </source>
</evidence>
<sequence length="459" mass="53276">MFVSIKARVLTDETDVYTEIPALLTASGILEPLIDYFLHRSHDRSLEWMRKVTRSIRLFLEYLQVNPAERDPHRLFQNFAQRLYTGTFSRETGIDTTGLCWLPRSPHDAARIVTHLTDFFNWLGEIRPEASTVNPRYAGGAFDRQTDEAAYQYRRSKAFLGHTWASNATPRSTGYRLRYRRLPKVTRGEPPAFPESRFEDLLFKGFRTGDQYDYRGILITLLLHGAGFRESEPFHIYVQDVFPDPANLRQAKVLIHHPHYGAAPSDWWDEREPPRKSNRAGYLAQRFGLAPRTDLMDRRHAGWKGGMHDGPYYKQAYWFVPEYGEWFLELWHCYLKQVARFERAHPFAFVNIKREPFGAMYTLTQYNKAHAAACRRIGLNVGKALGTTPHGHRHAYGQRLKRAGIEKPLIRRFMHHSSIESQEIYTQASTRDARIALEAAALRLQGDQAEFLSRFGPFV</sequence>
<evidence type="ECO:0000256" key="2">
    <source>
        <dbReference type="ARBA" id="ARBA00023125"/>
    </source>
</evidence>
<dbReference type="GO" id="GO:0003677">
    <property type="term" value="F:DNA binding"/>
    <property type="evidence" value="ECO:0007669"/>
    <property type="project" value="UniProtKB-UniRule"/>
</dbReference>
<organism evidence="7 8">
    <name type="scientific">Paraburkholderia fungorum</name>
    <dbReference type="NCBI Taxonomy" id="134537"/>
    <lineage>
        <taxon>Bacteria</taxon>
        <taxon>Pseudomonadati</taxon>
        <taxon>Pseudomonadota</taxon>
        <taxon>Betaproteobacteria</taxon>
        <taxon>Burkholderiales</taxon>
        <taxon>Burkholderiaceae</taxon>
        <taxon>Paraburkholderia</taxon>
    </lineage>
</organism>
<accession>A0AAP5QAZ5</accession>
<name>A0AAP5QAZ5_9BURK</name>
<evidence type="ECO:0000256" key="4">
    <source>
        <dbReference type="PROSITE-ProRule" id="PRU01248"/>
    </source>
</evidence>
<evidence type="ECO:0000256" key="1">
    <source>
        <dbReference type="ARBA" id="ARBA00022908"/>
    </source>
</evidence>
<feature type="domain" description="Tyr recombinase" evidence="5">
    <location>
        <begin position="188"/>
        <end position="438"/>
    </location>
</feature>
<dbReference type="EMBL" id="JANSLM010000008">
    <property type="protein sequence ID" value="MDT8840370.1"/>
    <property type="molecule type" value="Genomic_DNA"/>
</dbReference>
<evidence type="ECO:0000313" key="8">
    <source>
        <dbReference type="Proteomes" id="UP001246473"/>
    </source>
</evidence>
<evidence type="ECO:0000259" key="6">
    <source>
        <dbReference type="PROSITE" id="PS51900"/>
    </source>
</evidence>
<dbReference type="GO" id="GO:0006310">
    <property type="term" value="P:DNA recombination"/>
    <property type="evidence" value="ECO:0007669"/>
    <property type="project" value="UniProtKB-KW"/>
</dbReference>
<dbReference type="Proteomes" id="UP001246473">
    <property type="component" value="Unassembled WGS sequence"/>
</dbReference>
<dbReference type="Gene3D" id="1.10.443.10">
    <property type="entry name" value="Intergrase catalytic core"/>
    <property type="match status" value="1"/>
</dbReference>
<protein>
    <submittedName>
        <fullName evidence="7">Gamma-mobile-trio recombinase GmtY</fullName>
    </submittedName>
</protein>
<keyword evidence="3" id="KW-0233">DNA recombination</keyword>
<keyword evidence="2 4" id="KW-0238">DNA-binding</keyword>
<dbReference type="InterPro" id="IPR013762">
    <property type="entry name" value="Integrase-like_cat_sf"/>
</dbReference>
<reference evidence="7" key="1">
    <citation type="submission" date="2022-08" db="EMBL/GenBank/DDBJ databases">
        <authorList>
            <person name="Kim S.-J."/>
        </authorList>
    </citation>
    <scope>NUCLEOTIDE SEQUENCE</scope>
    <source>
        <strain evidence="7">KJ</strain>
    </source>
</reference>
<dbReference type="AlphaFoldDB" id="A0AAP5QAZ5"/>
<dbReference type="SUPFAM" id="SSF56349">
    <property type="entry name" value="DNA breaking-rejoining enzymes"/>
    <property type="match status" value="1"/>
</dbReference>
<comment type="caution">
    <text evidence="7">The sequence shown here is derived from an EMBL/GenBank/DDBJ whole genome shotgun (WGS) entry which is preliminary data.</text>
</comment>
<dbReference type="InterPro" id="IPR044068">
    <property type="entry name" value="CB"/>
</dbReference>
<proteinExistence type="predicted"/>
<dbReference type="NCBIfam" id="NF040693">
    <property type="entry name" value="recomb_GmtY"/>
    <property type="match status" value="1"/>
</dbReference>
<evidence type="ECO:0000259" key="5">
    <source>
        <dbReference type="PROSITE" id="PS51898"/>
    </source>
</evidence>
<keyword evidence="1" id="KW-0229">DNA integration</keyword>
<dbReference type="RefSeq" id="WP_315697228.1">
    <property type="nucleotide sequence ID" value="NZ_JANSLM010000008.1"/>
</dbReference>
<evidence type="ECO:0000313" key="7">
    <source>
        <dbReference type="EMBL" id="MDT8840370.1"/>
    </source>
</evidence>
<dbReference type="InterPro" id="IPR011010">
    <property type="entry name" value="DNA_brk_join_enz"/>
</dbReference>